<dbReference type="RefSeq" id="XP_033393296.1">
    <property type="nucleotide sequence ID" value="XM_033547406.1"/>
</dbReference>
<reference evidence="1" key="1">
    <citation type="journal article" date="2020" name="Stud. Mycol.">
        <title>101 Dothideomycetes genomes: a test case for predicting lifestyles and emergence of pathogens.</title>
        <authorList>
            <person name="Haridas S."/>
            <person name="Albert R."/>
            <person name="Binder M."/>
            <person name="Bloem J."/>
            <person name="Labutti K."/>
            <person name="Salamov A."/>
            <person name="Andreopoulos B."/>
            <person name="Baker S."/>
            <person name="Barry K."/>
            <person name="Bills G."/>
            <person name="Bluhm B."/>
            <person name="Cannon C."/>
            <person name="Castanera R."/>
            <person name="Culley D."/>
            <person name="Daum C."/>
            <person name="Ezra D."/>
            <person name="Gonzalez J."/>
            <person name="Henrissat B."/>
            <person name="Kuo A."/>
            <person name="Liang C."/>
            <person name="Lipzen A."/>
            <person name="Lutzoni F."/>
            <person name="Magnuson J."/>
            <person name="Mondo S."/>
            <person name="Nolan M."/>
            <person name="Ohm R."/>
            <person name="Pangilinan J."/>
            <person name="Park H.-J."/>
            <person name="Ramirez L."/>
            <person name="Alfaro M."/>
            <person name="Sun H."/>
            <person name="Tritt A."/>
            <person name="Yoshinaga Y."/>
            <person name="Zwiers L.-H."/>
            <person name="Turgeon B."/>
            <person name="Goodwin S."/>
            <person name="Spatafora J."/>
            <person name="Crous P."/>
            <person name="Grigoriev I."/>
        </authorList>
    </citation>
    <scope>NUCLEOTIDE SEQUENCE</scope>
    <source>
        <strain evidence="1">CBS 121167</strain>
    </source>
</reference>
<protein>
    <submittedName>
        <fullName evidence="1">Uncharacterized protein</fullName>
    </submittedName>
</protein>
<keyword evidence="2" id="KW-1185">Reference proteome</keyword>
<accession>A0A6A6B4A1</accession>
<proteinExistence type="predicted"/>
<organism evidence="1 2">
    <name type="scientific">Aplosporella prunicola CBS 121167</name>
    <dbReference type="NCBI Taxonomy" id="1176127"/>
    <lineage>
        <taxon>Eukaryota</taxon>
        <taxon>Fungi</taxon>
        <taxon>Dikarya</taxon>
        <taxon>Ascomycota</taxon>
        <taxon>Pezizomycotina</taxon>
        <taxon>Dothideomycetes</taxon>
        <taxon>Dothideomycetes incertae sedis</taxon>
        <taxon>Botryosphaeriales</taxon>
        <taxon>Aplosporellaceae</taxon>
        <taxon>Aplosporella</taxon>
    </lineage>
</organism>
<evidence type="ECO:0000313" key="2">
    <source>
        <dbReference type="Proteomes" id="UP000799438"/>
    </source>
</evidence>
<dbReference type="GeneID" id="54304913"/>
<name>A0A6A6B4A1_9PEZI</name>
<dbReference type="AlphaFoldDB" id="A0A6A6B4A1"/>
<dbReference type="Proteomes" id="UP000799438">
    <property type="component" value="Unassembled WGS sequence"/>
</dbReference>
<gene>
    <name evidence="1" type="ORF">K452DRAFT_99282</name>
</gene>
<dbReference type="EMBL" id="ML995501">
    <property type="protein sequence ID" value="KAF2137581.1"/>
    <property type="molecule type" value="Genomic_DNA"/>
</dbReference>
<sequence length="224" mass="24055">MLPSPSRTRTEAWSATGRLSRYLLACQNRVRGREVQTYPALAPFSQPTRPTVCRQTRPRLYLDPALRTLAGLICRTSSNQSFFGEAAAGCGCTCSWPCVASPAIYIDLSDASKKAHHTPIDSKAEGPASKKLIIHTPDDEHDQPECHGPYVRHLVGVLPCNWSVCSSLTAVLDIDNHAALDVNIHAAISDAGSRAALLSVYSSLAAILEIDSHAVLGVGSHAPY</sequence>
<evidence type="ECO:0000313" key="1">
    <source>
        <dbReference type="EMBL" id="KAF2137581.1"/>
    </source>
</evidence>